<sequence length="53" mass="6393">MSISPSWRYTYSIVVQKEANRMVLFDIKHRLYYRKCRLKAHGFNRGMKDGIAR</sequence>
<name>A0ABN3ZVP5_GEOTH</name>
<protein>
    <submittedName>
        <fullName evidence="1">Uncharacterized protein</fullName>
    </submittedName>
</protein>
<organism evidence="1 2">
    <name type="scientific">Geobacillus thermoleovorans CCB_US3_UF5</name>
    <dbReference type="NCBI Taxonomy" id="1111068"/>
    <lineage>
        <taxon>Bacteria</taxon>
        <taxon>Bacillati</taxon>
        <taxon>Bacillota</taxon>
        <taxon>Bacilli</taxon>
        <taxon>Bacillales</taxon>
        <taxon>Anoxybacillaceae</taxon>
        <taxon>Geobacillus</taxon>
        <taxon>Geobacillus thermoleovorans group</taxon>
    </lineage>
</organism>
<accession>A0ABN3ZVP5</accession>
<keyword evidence="2" id="KW-1185">Reference proteome</keyword>
<proteinExistence type="predicted"/>
<evidence type="ECO:0000313" key="1">
    <source>
        <dbReference type="EMBL" id="AEV19689.1"/>
    </source>
</evidence>
<gene>
    <name evidence="1" type="ORF">GTCCBUS3UF5_23840</name>
</gene>
<evidence type="ECO:0000313" key="2">
    <source>
        <dbReference type="Proteomes" id="UP000005636"/>
    </source>
</evidence>
<dbReference type="EMBL" id="CP003125">
    <property type="protein sequence ID" value="AEV19689.1"/>
    <property type="molecule type" value="Genomic_DNA"/>
</dbReference>
<reference evidence="1 2" key="1">
    <citation type="submission" date="2011-11" db="EMBL/GenBank/DDBJ databases">
        <title>Complete genome sequence of thermophilic Geobacillus thermoleovorans CCB_US3_UF5.</title>
        <authorList>
            <person name="Muhd Sakaff M.K.L."/>
            <person name="Abdul Rahman A.Y."/>
            <person name="Saito J.A."/>
            <person name="Hou S."/>
            <person name="Alam M."/>
        </authorList>
    </citation>
    <scope>NUCLEOTIDE SEQUENCE [LARGE SCALE GENOMIC DNA]</scope>
    <source>
        <strain evidence="1 2">CCB_US3_UF5</strain>
    </source>
</reference>
<dbReference type="Proteomes" id="UP000005636">
    <property type="component" value="Chromosome"/>
</dbReference>